<evidence type="ECO:0000256" key="2">
    <source>
        <dbReference type="ARBA" id="ARBA00022729"/>
    </source>
</evidence>
<comment type="caution">
    <text evidence="5">The sequence shown here is derived from an EMBL/GenBank/DDBJ whole genome shotgun (WGS) entry which is preliminary data.</text>
</comment>
<evidence type="ECO:0000313" key="6">
    <source>
        <dbReference type="Proteomes" id="UP000229740"/>
    </source>
</evidence>
<organism evidence="5 6">
    <name type="scientific">candidate division KSB3 bacterium</name>
    <dbReference type="NCBI Taxonomy" id="2044937"/>
    <lineage>
        <taxon>Bacteria</taxon>
        <taxon>candidate division KSB3</taxon>
    </lineage>
</organism>
<reference evidence="5 6" key="1">
    <citation type="submission" date="2017-10" db="EMBL/GenBank/DDBJ databases">
        <title>Novel microbial diversity and functional potential in the marine mammal oral microbiome.</title>
        <authorList>
            <person name="Dudek N.K."/>
            <person name="Sun C.L."/>
            <person name="Burstein D."/>
            <person name="Kantor R.S."/>
            <person name="Aliaga Goltsman D.S."/>
            <person name="Bik E.M."/>
            <person name="Thomas B.C."/>
            <person name="Banfield J.F."/>
            <person name="Relman D.A."/>
        </authorList>
    </citation>
    <scope>NUCLEOTIDE SEQUENCE [LARGE SCALE GENOMIC DNA]</scope>
    <source>
        <strain evidence="5">DOLZORAL124_49_17</strain>
    </source>
</reference>
<dbReference type="AlphaFoldDB" id="A0A2G6E0Q8"/>
<evidence type="ECO:0000256" key="3">
    <source>
        <dbReference type="SAM" id="Coils"/>
    </source>
</evidence>
<name>A0A2G6E0Q8_9BACT</name>
<feature type="coiled-coil region" evidence="3">
    <location>
        <begin position="47"/>
        <end position="78"/>
    </location>
</feature>
<dbReference type="GO" id="GO:0005829">
    <property type="term" value="C:cytosol"/>
    <property type="evidence" value="ECO:0007669"/>
    <property type="project" value="TreeGrafter"/>
</dbReference>
<dbReference type="EMBL" id="PDPS01000051">
    <property type="protein sequence ID" value="PID55666.1"/>
    <property type="molecule type" value="Genomic_DNA"/>
</dbReference>
<keyword evidence="3" id="KW-0175">Coiled coil</keyword>
<evidence type="ECO:0000256" key="1">
    <source>
        <dbReference type="ARBA" id="ARBA00009091"/>
    </source>
</evidence>
<protein>
    <recommendedName>
        <fullName evidence="7">Molecular chaperone Skp</fullName>
    </recommendedName>
</protein>
<dbReference type="GO" id="GO:0051082">
    <property type="term" value="F:unfolded protein binding"/>
    <property type="evidence" value="ECO:0007669"/>
    <property type="project" value="InterPro"/>
</dbReference>
<dbReference type="SUPFAM" id="SSF111384">
    <property type="entry name" value="OmpH-like"/>
    <property type="match status" value="1"/>
</dbReference>
<dbReference type="SMART" id="SM00935">
    <property type="entry name" value="OmpH"/>
    <property type="match status" value="1"/>
</dbReference>
<dbReference type="Proteomes" id="UP000229740">
    <property type="component" value="Unassembled WGS sequence"/>
</dbReference>
<dbReference type="InterPro" id="IPR005632">
    <property type="entry name" value="Chaperone_Skp"/>
</dbReference>
<feature type="signal peptide" evidence="4">
    <location>
        <begin position="1"/>
        <end position="24"/>
    </location>
</feature>
<sequence>MRLSRLLCGALFIALSFGVSGAFATGKVGVFDLQEVLTKSNVGKIAAKKIESKNAEFKEKFQAEKKALRELQVEIKKKSSVWSEDKRAAEVRDFQKAERAFKEKVADASFEMKQLRDKELLPIIEELRTIVPEYAKTNGYDVILERVPGVAYFNDSISVTPAIVKELDKKMSGK</sequence>
<evidence type="ECO:0000313" key="5">
    <source>
        <dbReference type="EMBL" id="PID55666.1"/>
    </source>
</evidence>
<feature type="chain" id="PRO_5013714312" description="Molecular chaperone Skp" evidence="4">
    <location>
        <begin position="25"/>
        <end position="174"/>
    </location>
</feature>
<dbReference type="PANTHER" id="PTHR35089">
    <property type="entry name" value="CHAPERONE PROTEIN SKP"/>
    <property type="match status" value="1"/>
</dbReference>
<dbReference type="PANTHER" id="PTHR35089:SF1">
    <property type="entry name" value="CHAPERONE PROTEIN SKP"/>
    <property type="match status" value="1"/>
</dbReference>
<comment type="similarity">
    <text evidence="1">Belongs to the Skp family.</text>
</comment>
<evidence type="ECO:0000256" key="4">
    <source>
        <dbReference type="SAM" id="SignalP"/>
    </source>
</evidence>
<dbReference type="GO" id="GO:0050821">
    <property type="term" value="P:protein stabilization"/>
    <property type="evidence" value="ECO:0007669"/>
    <property type="project" value="TreeGrafter"/>
</dbReference>
<gene>
    <name evidence="5" type="ORF">CSB45_14915</name>
</gene>
<dbReference type="Pfam" id="PF03938">
    <property type="entry name" value="OmpH"/>
    <property type="match status" value="1"/>
</dbReference>
<evidence type="ECO:0008006" key="7">
    <source>
        <dbReference type="Google" id="ProtNLM"/>
    </source>
</evidence>
<proteinExistence type="inferred from homology"/>
<dbReference type="InterPro" id="IPR024930">
    <property type="entry name" value="Skp_dom_sf"/>
</dbReference>
<keyword evidence="2 4" id="KW-0732">Signal</keyword>
<dbReference type="Gene3D" id="3.30.910.20">
    <property type="entry name" value="Skp domain"/>
    <property type="match status" value="1"/>
</dbReference>
<accession>A0A2G6E0Q8</accession>